<dbReference type="PANTHER" id="PTHR30413">
    <property type="entry name" value="INNER MEMBRANE TRANSPORT PERMEASE"/>
    <property type="match status" value="1"/>
</dbReference>
<evidence type="ECO:0000256" key="7">
    <source>
        <dbReference type="ARBA" id="ARBA00022989"/>
    </source>
</evidence>
<dbReference type="OrthoDB" id="9786910at2"/>
<evidence type="ECO:0000256" key="6">
    <source>
        <dbReference type="ARBA" id="ARBA00022692"/>
    </source>
</evidence>
<evidence type="ECO:0000256" key="2">
    <source>
        <dbReference type="ARBA" id="ARBA00007783"/>
    </source>
</evidence>
<organism evidence="11 12">
    <name type="scientific">Desulfosudis oleivorans (strain DSM 6200 / JCM 39069 / Hxd3)</name>
    <name type="common">Desulfococcus oleovorans</name>
    <dbReference type="NCBI Taxonomy" id="96561"/>
    <lineage>
        <taxon>Bacteria</taxon>
        <taxon>Pseudomonadati</taxon>
        <taxon>Thermodesulfobacteriota</taxon>
        <taxon>Desulfobacteria</taxon>
        <taxon>Desulfobacterales</taxon>
        <taxon>Desulfosudaceae</taxon>
        <taxon>Desulfosudis</taxon>
    </lineage>
</organism>
<dbReference type="STRING" id="96561.Dole_1284"/>
<dbReference type="Pfam" id="PF01061">
    <property type="entry name" value="ABC2_membrane"/>
    <property type="match status" value="1"/>
</dbReference>
<dbReference type="InterPro" id="IPR047817">
    <property type="entry name" value="ABC2_TM_bact-type"/>
</dbReference>
<feature type="transmembrane region" description="Helical" evidence="9">
    <location>
        <begin position="40"/>
        <end position="62"/>
    </location>
</feature>
<feature type="transmembrane region" description="Helical" evidence="9">
    <location>
        <begin position="69"/>
        <end position="89"/>
    </location>
</feature>
<keyword evidence="7 9" id="KW-1133">Transmembrane helix</keyword>
<sequence>MKLNTVASANHRDWGHIVDLVIQKSKAGLRAEASRGYLGVLWWVLEPLLYMSIFYVIFVHLFHRGDENFIMFLLTGLIVWKWFATTVMNGANSLMANSSLMNQVYLPKIIFPLTAVVTNTFKFLLILSLFLVFLQFTSIQVSWTWLLLPLLVLTQLLLMIGLCSLLAAIMPFFPDLQAILQNIMMMMLFLSGVFFDIGRLPTSVQSYFWLNPMATLIAMYRKLLLDGVAPDFKQLFWIVLFSLMVLALSLMLLRRFDRVYPKIIL</sequence>
<protein>
    <recommendedName>
        <fullName evidence="9">Transport permease protein</fullName>
    </recommendedName>
</protein>
<dbReference type="HOGENOM" id="CLU_060703_1_1_7"/>
<evidence type="ECO:0000256" key="1">
    <source>
        <dbReference type="ARBA" id="ARBA00004429"/>
    </source>
</evidence>
<dbReference type="KEGG" id="dol:Dole_1284"/>
<accession>A8ZY83</accession>
<reference evidence="11 12" key="1">
    <citation type="submission" date="2007-10" db="EMBL/GenBank/DDBJ databases">
        <title>Complete sequence of Desulfococcus oleovorans Hxd3.</title>
        <authorList>
            <consortium name="US DOE Joint Genome Institute"/>
            <person name="Copeland A."/>
            <person name="Lucas S."/>
            <person name="Lapidus A."/>
            <person name="Barry K."/>
            <person name="Glavina del Rio T."/>
            <person name="Dalin E."/>
            <person name="Tice H."/>
            <person name="Pitluck S."/>
            <person name="Kiss H."/>
            <person name="Brettin T."/>
            <person name="Bruce D."/>
            <person name="Detter J.C."/>
            <person name="Han C."/>
            <person name="Schmutz J."/>
            <person name="Larimer F."/>
            <person name="Land M."/>
            <person name="Hauser L."/>
            <person name="Kyrpides N."/>
            <person name="Kim E."/>
            <person name="Wawrik B."/>
            <person name="Richardson P."/>
        </authorList>
    </citation>
    <scope>NUCLEOTIDE SEQUENCE [LARGE SCALE GENOMIC DNA]</scope>
    <source>
        <strain evidence="12">DSM 6200 / JCM 39069 / Hxd3</strain>
    </source>
</reference>
<dbReference type="GO" id="GO:0015920">
    <property type="term" value="P:lipopolysaccharide transport"/>
    <property type="evidence" value="ECO:0007669"/>
    <property type="project" value="TreeGrafter"/>
</dbReference>
<feature type="transmembrane region" description="Helical" evidence="9">
    <location>
        <begin position="146"/>
        <end position="170"/>
    </location>
</feature>
<evidence type="ECO:0000256" key="5">
    <source>
        <dbReference type="ARBA" id="ARBA00022519"/>
    </source>
</evidence>
<dbReference type="InterPro" id="IPR013525">
    <property type="entry name" value="ABC2_TM"/>
</dbReference>
<keyword evidence="8 9" id="KW-0472">Membrane</keyword>
<keyword evidence="5" id="KW-0997">Cell inner membrane</keyword>
<keyword evidence="6 9" id="KW-0812">Transmembrane</keyword>
<comment type="subcellular location">
    <subcellularLocation>
        <location evidence="1">Cell inner membrane</location>
        <topology evidence="1">Multi-pass membrane protein</topology>
    </subcellularLocation>
    <subcellularLocation>
        <location evidence="9">Cell membrane</location>
        <topology evidence="9">Multi-pass membrane protein</topology>
    </subcellularLocation>
</comment>
<evidence type="ECO:0000259" key="10">
    <source>
        <dbReference type="PROSITE" id="PS51012"/>
    </source>
</evidence>
<evidence type="ECO:0000256" key="8">
    <source>
        <dbReference type="ARBA" id="ARBA00023136"/>
    </source>
</evidence>
<name>A8ZY83_DESOH</name>
<dbReference type="GO" id="GO:0140359">
    <property type="term" value="F:ABC-type transporter activity"/>
    <property type="evidence" value="ECO:0007669"/>
    <property type="project" value="InterPro"/>
</dbReference>
<dbReference type="Proteomes" id="UP000008561">
    <property type="component" value="Chromosome"/>
</dbReference>
<dbReference type="EMBL" id="CP000859">
    <property type="protein sequence ID" value="ABW67090.1"/>
    <property type="molecule type" value="Genomic_DNA"/>
</dbReference>
<feature type="transmembrane region" description="Helical" evidence="9">
    <location>
        <begin position="176"/>
        <end position="195"/>
    </location>
</feature>
<dbReference type="eggNOG" id="COG1682">
    <property type="taxonomic scope" value="Bacteria"/>
</dbReference>
<evidence type="ECO:0000256" key="4">
    <source>
        <dbReference type="ARBA" id="ARBA00022475"/>
    </source>
</evidence>
<dbReference type="AlphaFoldDB" id="A8ZY83"/>
<dbReference type="PROSITE" id="PS51012">
    <property type="entry name" value="ABC_TM2"/>
    <property type="match status" value="1"/>
</dbReference>
<dbReference type="GO" id="GO:0043190">
    <property type="term" value="C:ATP-binding cassette (ABC) transporter complex"/>
    <property type="evidence" value="ECO:0007669"/>
    <property type="project" value="InterPro"/>
</dbReference>
<comment type="similarity">
    <text evidence="2 9">Belongs to the ABC-2 integral membrane protein family.</text>
</comment>
<dbReference type="PANTHER" id="PTHR30413:SF8">
    <property type="entry name" value="TRANSPORT PERMEASE PROTEIN"/>
    <property type="match status" value="1"/>
</dbReference>
<feature type="transmembrane region" description="Helical" evidence="9">
    <location>
        <begin position="207"/>
        <end position="223"/>
    </location>
</feature>
<feature type="domain" description="ABC transmembrane type-2" evidence="10">
    <location>
        <begin position="38"/>
        <end position="256"/>
    </location>
</feature>
<keyword evidence="4 9" id="KW-1003">Cell membrane</keyword>
<proteinExistence type="inferred from homology"/>
<evidence type="ECO:0000256" key="9">
    <source>
        <dbReference type="RuleBase" id="RU361157"/>
    </source>
</evidence>
<feature type="transmembrane region" description="Helical" evidence="9">
    <location>
        <begin position="235"/>
        <end position="253"/>
    </location>
</feature>
<gene>
    <name evidence="11" type="ordered locus">Dole_1284</name>
</gene>
<evidence type="ECO:0000313" key="12">
    <source>
        <dbReference type="Proteomes" id="UP000008561"/>
    </source>
</evidence>
<dbReference type="InterPro" id="IPR000412">
    <property type="entry name" value="ABC_2_transport"/>
</dbReference>
<evidence type="ECO:0000256" key="3">
    <source>
        <dbReference type="ARBA" id="ARBA00022448"/>
    </source>
</evidence>
<dbReference type="RefSeq" id="WP_012174707.1">
    <property type="nucleotide sequence ID" value="NC_009943.1"/>
</dbReference>
<keyword evidence="12" id="KW-1185">Reference proteome</keyword>
<evidence type="ECO:0000313" key="11">
    <source>
        <dbReference type="EMBL" id="ABW67090.1"/>
    </source>
</evidence>
<dbReference type="PRINTS" id="PR00164">
    <property type="entry name" value="ABC2TRNSPORT"/>
</dbReference>
<feature type="transmembrane region" description="Helical" evidence="9">
    <location>
        <begin position="109"/>
        <end position="134"/>
    </location>
</feature>
<keyword evidence="3 9" id="KW-0813">Transport</keyword>